<dbReference type="InterPro" id="IPR003918">
    <property type="entry name" value="NADH_UbQ_OxRdtase"/>
</dbReference>
<dbReference type="PRINTS" id="PR01437">
    <property type="entry name" value="NUOXDRDTASE4"/>
</dbReference>
<evidence type="ECO:0000256" key="5">
    <source>
        <dbReference type="ARBA" id="ARBA00022989"/>
    </source>
</evidence>
<sequence precursor="true">MTIAIALLIPWVAGVLLLLADGRRRSWGWFAVAAMAGNLAALVVLAVKVLPDGSERVVTGGWEGGVGIVLEADPLGVAFALVSSLVVLAALVHEVLDGVRSRTFPALVVLLATGLTGLFLTGDVFNFYVFFELAMIAAYVLTAYGDDRHQLGAALIFAVVNLVGSFLFLIAVAATYHVTGTLEMAGIATRMSDVEPNAAILIAVTFFVAFGTKLGLFPFHFWLPAVYAGTRPAVAAILSGALANIGAYGLLRFGAGLLPEELELGSTVLIVIGSASVIYGALLAVSRRDPAEMLAYSAIGQAGYVLVALGVGGPVGLAAAVLYAILNALSKALLFLSAGLRGALVAGAFAVGALSLAGMPPAAGFVGKLALFRTGVDAGSVALVVLLFVGGALSFVYAFQLYQHEFWRGSRVRPGGADAEATGAPVPASNPVGVRLVSVALALLVLALGLWPEPLLSLSSDAAAVLHGGAP</sequence>
<protein>
    <submittedName>
        <fullName evidence="10">NADH/Ubiquinone/plastoquinone (Complex I)</fullName>
    </submittedName>
</protein>
<feature type="domain" description="NADH:quinone oxidoreductase/Mrp antiporter transmembrane" evidence="9">
    <location>
        <begin position="122"/>
        <end position="339"/>
    </location>
</feature>
<comment type="similarity">
    <text evidence="2">Belongs to the CPA3 antiporters (TC 2.A.63) subunit D family.</text>
</comment>
<dbReference type="Proteomes" id="UP000008229">
    <property type="component" value="Chromosome"/>
</dbReference>
<feature type="transmembrane region" description="Helical" evidence="8">
    <location>
        <begin position="6"/>
        <end position="22"/>
    </location>
</feature>
<dbReference type="Pfam" id="PF00361">
    <property type="entry name" value="Proton_antipo_M"/>
    <property type="match status" value="2"/>
</dbReference>
<dbReference type="KEGG" id="cwo:Cwoe_1205"/>
<reference evidence="10 11" key="1">
    <citation type="journal article" date="2010" name="Stand. Genomic Sci.">
        <title>Complete genome sequence of Conexibacter woesei type strain (ID131577).</title>
        <authorList>
            <person name="Pukall R."/>
            <person name="Lapidus A."/>
            <person name="Glavina Del Rio T."/>
            <person name="Copeland A."/>
            <person name="Tice H."/>
            <person name="Cheng J.-F."/>
            <person name="Lucas S."/>
            <person name="Chen F."/>
            <person name="Nolan M."/>
            <person name="Bruce D."/>
            <person name="Goodwin L."/>
            <person name="Pitluck S."/>
            <person name="Mavromatis K."/>
            <person name="Ivanova N."/>
            <person name="Ovchinnikova G."/>
            <person name="Pati A."/>
            <person name="Chen A."/>
            <person name="Palaniappan K."/>
            <person name="Land M."/>
            <person name="Hauser L."/>
            <person name="Chang Y.-J."/>
            <person name="Jeffries C.D."/>
            <person name="Chain P."/>
            <person name="Meincke L."/>
            <person name="Sims D."/>
            <person name="Brettin T."/>
            <person name="Detter J.C."/>
            <person name="Rohde M."/>
            <person name="Goeker M."/>
            <person name="Bristow J."/>
            <person name="Eisen J.A."/>
            <person name="Markowitz V."/>
            <person name="Kyrpides N.C."/>
            <person name="Klenk H.-P."/>
            <person name="Hugenholtz P."/>
        </authorList>
    </citation>
    <scope>NUCLEOTIDE SEQUENCE [LARGE SCALE GENOMIC DNA]</scope>
    <source>
        <strain evidence="11">DSM 14684 / CIP 108061 / JCM 11494 / NBRC 100937 / ID131577</strain>
    </source>
</reference>
<feature type="transmembrane region" description="Helical" evidence="8">
    <location>
        <begin position="264"/>
        <end position="285"/>
    </location>
</feature>
<feature type="transmembrane region" description="Helical" evidence="8">
    <location>
        <begin position="29"/>
        <end position="50"/>
    </location>
</feature>
<feature type="transmembrane region" description="Helical" evidence="8">
    <location>
        <begin position="127"/>
        <end position="144"/>
    </location>
</feature>
<evidence type="ECO:0000313" key="11">
    <source>
        <dbReference type="Proteomes" id="UP000008229"/>
    </source>
</evidence>
<dbReference type="eggNOG" id="COG0651">
    <property type="taxonomic scope" value="Bacteria"/>
</dbReference>
<evidence type="ECO:0000256" key="6">
    <source>
        <dbReference type="ARBA" id="ARBA00023136"/>
    </source>
</evidence>
<feature type="transmembrane region" description="Helical" evidence="8">
    <location>
        <begin position="235"/>
        <end position="258"/>
    </location>
</feature>
<keyword evidence="10" id="KW-0830">Ubiquinone</keyword>
<dbReference type="PANTHER" id="PTHR42703">
    <property type="entry name" value="NADH DEHYDROGENASE"/>
    <property type="match status" value="1"/>
</dbReference>
<keyword evidence="4 7" id="KW-0812">Transmembrane</keyword>
<dbReference type="STRING" id="469383.Cwoe_1205"/>
<keyword evidence="3" id="KW-1003">Cell membrane</keyword>
<gene>
    <name evidence="10" type="ordered locus">Cwoe_1205</name>
</gene>
<dbReference type="RefSeq" id="WP_012932685.1">
    <property type="nucleotide sequence ID" value="NC_013739.1"/>
</dbReference>
<evidence type="ECO:0000256" key="8">
    <source>
        <dbReference type="SAM" id="Phobius"/>
    </source>
</evidence>
<keyword evidence="6 8" id="KW-0472">Membrane</keyword>
<feature type="transmembrane region" description="Helical" evidence="8">
    <location>
        <begin position="198"/>
        <end position="223"/>
    </location>
</feature>
<dbReference type="HOGENOM" id="CLU_007100_9_2_11"/>
<keyword evidence="5 8" id="KW-1133">Transmembrane helix</keyword>
<evidence type="ECO:0000256" key="7">
    <source>
        <dbReference type="RuleBase" id="RU000320"/>
    </source>
</evidence>
<evidence type="ECO:0000256" key="3">
    <source>
        <dbReference type="ARBA" id="ARBA00022475"/>
    </source>
</evidence>
<evidence type="ECO:0000259" key="9">
    <source>
        <dbReference type="Pfam" id="PF00361"/>
    </source>
</evidence>
<dbReference type="EMBL" id="CP001854">
    <property type="protein sequence ID" value="ADB49634.1"/>
    <property type="molecule type" value="Genomic_DNA"/>
</dbReference>
<evidence type="ECO:0000256" key="4">
    <source>
        <dbReference type="ARBA" id="ARBA00022692"/>
    </source>
</evidence>
<evidence type="ECO:0000313" key="10">
    <source>
        <dbReference type="EMBL" id="ADB49634.1"/>
    </source>
</evidence>
<proteinExistence type="inferred from homology"/>
<comment type="subcellular location">
    <subcellularLocation>
        <location evidence="1">Cell membrane</location>
        <topology evidence="1">Multi-pass membrane protein</topology>
    </subcellularLocation>
    <subcellularLocation>
        <location evidence="7">Membrane</location>
        <topology evidence="7">Multi-pass membrane protein</topology>
    </subcellularLocation>
</comment>
<feature type="transmembrane region" description="Helical" evidence="8">
    <location>
        <begin position="332"/>
        <end position="357"/>
    </location>
</feature>
<reference evidence="11" key="2">
    <citation type="submission" date="2010-01" db="EMBL/GenBank/DDBJ databases">
        <title>The complete genome of Conexibacter woesei DSM 14684.</title>
        <authorList>
            <consortium name="US DOE Joint Genome Institute (JGI-PGF)"/>
            <person name="Lucas S."/>
            <person name="Copeland A."/>
            <person name="Lapidus A."/>
            <person name="Glavina del Rio T."/>
            <person name="Dalin E."/>
            <person name="Tice H."/>
            <person name="Bruce D."/>
            <person name="Goodwin L."/>
            <person name="Pitluck S."/>
            <person name="Kyrpides N."/>
            <person name="Mavromatis K."/>
            <person name="Ivanova N."/>
            <person name="Mikhailova N."/>
            <person name="Chertkov O."/>
            <person name="Brettin T."/>
            <person name="Detter J.C."/>
            <person name="Han C."/>
            <person name="Larimer F."/>
            <person name="Land M."/>
            <person name="Hauser L."/>
            <person name="Markowitz V."/>
            <person name="Cheng J.-F."/>
            <person name="Hugenholtz P."/>
            <person name="Woyke T."/>
            <person name="Wu D."/>
            <person name="Pukall R."/>
            <person name="Steenblock K."/>
            <person name="Schneider S."/>
            <person name="Klenk H.-P."/>
            <person name="Eisen J.A."/>
        </authorList>
    </citation>
    <scope>NUCLEOTIDE SEQUENCE [LARGE SCALE GENOMIC DNA]</scope>
    <source>
        <strain evidence="11">DSM 14684 / CIP 108061 / JCM 11494 / NBRC 100937 / ID131577</strain>
    </source>
</reference>
<accession>D3FDR0</accession>
<feature type="transmembrane region" description="Helical" evidence="8">
    <location>
        <begin position="104"/>
        <end position="121"/>
    </location>
</feature>
<feature type="domain" description="NADH:quinone oxidoreductase/Mrp antiporter transmembrane" evidence="9">
    <location>
        <begin position="345"/>
        <end position="393"/>
    </location>
</feature>
<dbReference type="AlphaFoldDB" id="D3FDR0"/>
<dbReference type="InterPro" id="IPR001750">
    <property type="entry name" value="ND/Mrp_TM"/>
</dbReference>
<evidence type="ECO:0000256" key="2">
    <source>
        <dbReference type="ARBA" id="ARBA00005346"/>
    </source>
</evidence>
<evidence type="ECO:0000256" key="1">
    <source>
        <dbReference type="ARBA" id="ARBA00004651"/>
    </source>
</evidence>
<dbReference type="InterPro" id="IPR050586">
    <property type="entry name" value="CPA3_Na-H_Antiporter_D"/>
</dbReference>
<dbReference type="PANTHER" id="PTHR42703:SF1">
    <property type="entry name" value="NA(+)_H(+) ANTIPORTER SUBUNIT D1"/>
    <property type="match status" value="1"/>
</dbReference>
<feature type="transmembrane region" description="Helical" evidence="8">
    <location>
        <begin position="305"/>
        <end position="326"/>
    </location>
</feature>
<dbReference type="GO" id="GO:0042773">
    <property type="term" value="P:ATP synthesis coupled electron transport"/>
    <property type="evidence" value="ECO:0007669"/>
    <property type="project" value="InterPro"/>
</dbReference>
<dbReference type="GO" id="GO:0005886">
    <property type="term" value="C:plasma membrane"/>
    <property type="evidence" value="ECO:0007669"/>
    <property type="project" value="UniProtKB-SubCell"/>
</dbReference>
<keyword evidence="11" id="KW-1185">Reference proteome</keyword>
<feature type="transmembrane region" description="Helical" evidence="8">
    <location>
        <begin position="378"/>
        <end position="399"/>
    </location>
</feature>
<name>D3FDR0_CONWI</name>
<dbReference type="GO" id="GO:0008137">
    <property type="term" value="F:NADH dehydrogenase (ubiquinone) activity"/>
    <property type="evidence" value="ECO:0007669"/>
    <property type="project" value="InterPro"/>
</dbReference>
<organism evidence="10 11">
    <name type="scientific">Conexibacter woesei (strain DSM 14684 / CCUG 47730 / CIP 108061 / JCM 11494 / NBRC 100937 / ID131577)</name>
    <dbReference type="NCBI Taxonomy" id="469383"/>
    <lineage>
        <taxon>Bacteria</taxon>
        <taxon>Bacillati</taxon>
        <taxon>Actinomycetota</taxon>
        <taxon>Thermoleophilia</taxon>
        <taxon>Solirubrobacterales</taxon>
        <taxon>Conexibacteraceae</taxon>
        <taxon>Conexibacter</taxon>
    </lineage>
</organism>
<dbReference type="OrthoDB" id="9811798at2"/>
<feature type="transmembrane region" description="Helical" evidence="8">
    <location>
        <begin position="75"/>
        <end position="92"/>
    </location>
</feature>
<feature type="transmembrane region" description="Helical" evidence="8">
    <location>
        <begin position="432"/>
        <end position="451"/>
    </location>
</feature>
<feature type="transmembrane region" description="Helical" evidence="8">
    <location>
        <begin position="151"/>
        <end position="178"/>
    </location>
</feature>